<dbReference type="InterPro" id="IPR006531">
    <property type="entry name" value="Gp5/Vgr_OB"/>
</dbReference>
<feature type="transmembrane region" description="Helical" evidence="2">
    <location>
        <begin position="800"/>
        <end position="819"/>
    </location>
</feature>
<evidence type="ECO:0000256" key="1">
    <source>
        <dbReference type="SAM" id="MobiDB-lite"/>
    </source>
</evidence>
<evidence type="ECO:0000256" key="2">
    <source>
        <dbReference type="SAM" id="Phobius"/>
    </source>
</evidence>
<dbReference type="InterPro" id="IPR006533">
    <property type="entry name" value="T6SS_Vgr_RhsGE"/>
</dbReference>
<reference evidence="4 5" key="1">
    <citation type="submission" date="2019-02" db="EMBL/GenBank/DDBJ databases">
        <title>Deep-cultivation of Planctomycetes and their phenomic and genomic characterization uncovers novel biology.</title>
        <authorList>
            <person name="Wiegand S."/>
            <person name="Jogler M."/>
            <person name="Boedeker C."/>
            <person name="Pinto D."/>
            <person name="Vollmers J."/>
            <person name="Rivas-Marin E."/>
            <person name="Kohn T."/>
            <person name="Peeters S.H."/>
            <person name="Heuer A."/>
            <person name="Rast P."/>
            <person name="Oberbeckmann S."/>
            <person name="Bunk B."/>
            <person name="Jeske O."/>
            <person name="Meyerdierks A."/>
            <person name="Storesund J.E."/>
            <person name="Kallscheuer N."/>
            <person name="Luecker S."/>
            <person name="Lage O.M."/>
            <person name="Pohl T."/>
            <person name="Merkel B.J."/>
            <person name="Hornburger P."/>
            <person name="Mueller R.-W."/>
            <person name="Bruemmer F."/>
            <person name="Labrenz M."/>
            <person name="Spormann A.M."/>
            <person name="Op den Camp H."/>
            <person name="Overmann J."/>
            <person name="Amann R."/>
            <person name="Jetten M.S.M."/>
            <person name="Mascher T."/>
            <person name="Medema M.H."/>
            <person name="Devos D.P."/>
            <person name="Kaster A.-K."/>
            <person name="Ovreas L."/>
            <person name="Rohde M."/>
            <person name="Galperin M.Y."/>
            <person name="Jogler C."/>
        </authorList>
    </citation>
    <scope>NUCLEOTIDE SEQUENCE [LARGE SCALE GENOMIC DNA]</scope>
    <source>
        <strain evidence="4 5">Pan216</strain>
    </source>
</reference>
<dbReference type="OrthoDB" id="9762420at2"/>
<feature type="compositionally biased region" description="Low complexity" evidence="1">
    <location>
        <begin position="605"/>
        <end position="631"/>
    </location>
</feature>
<evidence type="ECO:0000259" key="3">
    <source>
        <dbReference type="Pfam" id="PF04717"/>
    </source>
</evidence>
<protein>
    <submittedName>
        <fullName evidence="4">Phage-related baseplate assembly protein</fullName>
    </submittedName>
</protein>
<evidence type="ECO:0000313" key="5">
    <source>
        <dbReference type="Proteomes" id="UP000317093"/>
    </source>
</evidence>
<feature type="region of interest" description="Disordered" evidence="1">
    <location>
        <begin position="562"/>
        <end position="650"/>
    </location>
</feature>
<dbReference type="KEGG" id="knv:Pan216_21380"/>
<dbReference type="Gene3D" id="2.40.50.230">
    <property type="entry name" value="Gp5 N-terminal domain"/>
    <property type="match status" value="1"/>
</dbReference>
<dbReference type="SUPFAM" id="SSF69255">
    <property type="entry name" value="gp5 N-terminal domain-like"/>
    <property type="match status" value="1"/>
</dbReference>
<dbReference type="RefSeq" id="WP_145257893.1">
    <property type="nucleotide sequence ID" value="NZ_CP036279.1"/>
</dbReference>
<gene>
    <name evidence="4" type="ORF">Pan216_21380</name>
</gene>
<accession>A0A518B2R1</accession>
<feature type="domain" description="Gp5/Type VI secretion system Vgr protein OB-fold" evidence="3">
    <location>
        <begin position="412"/>
        <end position="473"/>
    </location>
</feature>
<sequence length="901" mass="98804">MSSFSQAERPLRLKTSLADDALMIHRLRGREAVGDLYRFELDLVAANETEIPFDRLLGHSATITIDIPGQSKRHVNGIIAEFQRGHTGPSLTSYRAVLVPKLWLLTKDFRSRVFQRKTAVEIALKLMRDAGIDAEAHSLGSLTSQNYSVQYRESTFNFIQRILQECGLFYNWRHSKDSHRLVILDSLENTHSVDGGAWAFHPITGGARRTGVIRSWEVHQELTPGSFSVRDRAFQLRDQLVSSMAPILEKVELGTQSKTLLTESNKKVEVSEHGPEFAQWFDDVGPQGEEQSGDLNSIYSESQRVVRILMERHAADSIWVRGSSDIGAFTAGKLVEAKSTPGGEGTFLFRDVEHLATQPLPTSSGEEAFSYVNQFRAQPTTLPYRPKLTYEKPLAGPEPATVVGPREGHPHVDKHGRVRVCFSWSDDESENQSCWMRVGHAWAGNRRGHVHLPRAGDEVVVNFYQQDPDRPYVDHSMHNAKNLHPRDLPDNNSQSVFRSSGLGDSAESTSIMMDDSTSHLHMFSSNDMSQTLGRNFYHNTGGAHQSNISSFRSKYVGSEIAKEVNPSSTESSTSDSADSDSSGQTSYQKAHAKIMEEAHKRGLGHHLSGSSRSTDAGGTRGSTDSGTTSGTGAMGDGSWSDGVYEPGDDTFGEIATDSELTWGIAQSGVVGVFDSLTIGIGEFVTFNPIGLSFMFASDLSVAAETTSALTGWGALLAPQVQGTLYNTFGAFTAGTYGPQTLVSHGPMIMYNGGSGLLFNKSATSIAACIFALLFLVVSIFQRYVNYWVDHKSTLDISKSWQIVIFELLTLVIQSTWYQLETITYFISENANFAGSIIVGIANAVATLFTTTGTFVATKFAAFVAWCSTYEAMCLLWVIIGVIFIDSLIVILYEGLKGDGDA</sequence>
<dbReference type="Gene3D" id="2.30.110.50">
    <property type="match status" value="1"/>
</dbReference>
<evidence type="ECO:0000313" key="4">
    <source>
        <dbReference type="EMBL" id="QDU61283.1"/>
    </source>
</evidence>
<dbReference type="Pfam" id="PF04717">
    <property type="entry name" value="Phage_base_V"/>
    <property type="match status" value="1"/>
</dbReference>
<dbReference type="NCBIfam" id="TIGR01646">
    <property type="entry name" value="vgr_GE"/>
    <property type="match status" value="1"/>
</dbReference>
<feature type="transmembrane region" description="Helical" evidence="2">
    <location>
        <begin position="831"/>
        <end position="857"/>
    </location>
</feature>
<feature type="region of interest" description="Disordered" evidence="1">
    <location>
        <begin position="479"/>
        <end position="508"/>
    </location>
</feature>
<dbReference type="Gene3D" id="4.10.220.110">
    <property type="match status" value="1"/>
</dbReference>
<dbReference type="Gene3D" id="3.55.50.10">
    <property type="entry name" value="Baseplate protein-like domains"/>
    <property type="match status" value="1"/>
</dbReference>
<keyword evidence="2" id="KW-0472">Membrane</keyword>
<name>A0A518B2R1_9BACT</name>
<feature type="compositionally biased region" description="Low complexity" evidence="1">
    <location>
        <begin position="567"/>
        <end position="586"/>
    </location>
</feature>
<organism evidence="4 5">
    <name type="scientific">Kolteria novifilia</name>
    <dbReference type="NCBI Taxonomy" id="2527975"/>
    <lineage>
        <taxon>Bacteria</taxon>
        <taxon>Pseudomonadati</taxon>
        <taxon>Planctomycetota</taxon>
        <taxon>Planctomycetia</taxon>
        <taxon>Kolteriales</taxon>
        <taxon>Kolteriaceae</taxon>
        <taxon>Kolteria</taxon>
    </lineage>
</organism>
<dbReference type="EMBL" id="CP036279">
    <property type="protein sequence ID" value="QDU61283.1"/>
    <property type="molecule type" value="Genomic_DNA"/>
</dbReference>
<feature type="transmembrane region" description="Helical" evidence="2">
    <location>
        <begin position="761"/>
        <end position="780"/>
    </location>
</feature>
<keyword evidence="2" id="KW-0812">Transmembrane</keyword>
<dbReference type="Proteomes" id="UP000317093">
    <property type="component" value="Chromosome"/>
</dbReference>
<dbReference type="InterPro" id="IPR037026">
    <property type="entry name" value="Vgr_OB-fold_dom_sf"/>
</dbReference>
<dbReference type="Pfam" id="PF05954">
    <property type="entry name" value="Phage_GPD"/>
    <property type="match status" value="1"/>
</dbReference>
<keyword evidence="5" id="KW-1185">Reference proteome</keyword>
<proteinExistence type="predicted"/>
<dbReference type="SUPFAM" id="SSF69279">
    <property type="entry name" value="Phage tail proteins"/>
    <property type="match status" value="2"/>
</dbReference>
<dbReference type="AlphaFoldDB" id="A0A518B2R1"/>
<dbReference type="SUPFAM" id="SSF69349">
    <property type="entry name" value="Phage fibre proteins"/>
    <property type="match status" value="1"/>
</dbReference>
<keyword evidence="2" id="KW-1133">Transmembrane helix</keyword>
<feature type="transmembrane region" description="Helical" evidence="2">
    <location>
        <begin position="869"/>
        <end position="892"/>
    </location>
</feature>